<evidence type="ECO:0008006" key="5">
    <source>
        <dbReference type="Google" id="ProtNLM"/>
    </source>
</evidence>
<gene>
    <name evidence="3" type="ORF">MW290_30915</name>
</gene>
<protein>
    <recommendedName>
        <fullName evidence="5">Secreted protein</fullName>
    </recommendedName>
</protein>
<proteinExistence type="predicted"/>
<accession>A0ABY4SG24</accession>
<feature type="signal peptide" evidence="2">
    <location>
        <begin position="1"/>
        <end position="36"/>
    </location>
</feature>
<keyword evidence="4" id="KW-1185">Reference proteome</keyword>
<feature type="region of interest" description="Disordered" evidence="1">
    <location>
        <begin position="86"/>
        <end position="105"/>
    </location>
</feature>
<organism evidence="3 4">
    <name type="scientific">Aquincola tertiaricarbonis</name>
    <dbReference type="NCBI Taxonomy" id="391953"/>
    <lineage>
        <taxon>Bacteria</taxon>
        <taxon>Pseudomonadati</taxon>
        <taxon>Pseudomonadota</taxon>
        <taxon>Betaproteobacteria</taxon>
        <taxon>Burkholderiales</taxon>
        <taxon>Sphaerotilaceae</taxon>
        <taxon>Aquincola</taxon>
    </lineage>
</organism>
<name>A0ABY4SG24_AQUTE</name>
<sequence>MQGRQGTGARRYTAARVMVAAAVAVLANAAAAQAQAADDATGYVQFVEDFTANCVARNGVQLQVKNTHPSRKIRVWLDRVQMGVGTGDRSRTELSPGAEPEPLGCSRTLTGTQEWRLVRAQFIE</sequence>
<evidence type="ECO:0000256" key="2">
    <source>
        <dbReference type="SAM" id="SignalP"/>
    </source>
</evidence>
<evidence type="ECO:0000256" key="1">
    <source>
        <dbReference type="SAM" id="MobiDB-lite"/>
    </source>
</evidence>
<evidence type="ECO:0000313" key="4">
    <source>
        <dbReference type="Proteomes" id="UP001056201"/>
    </source>
</evidence>
<evidence type="ECO:0000313" key="3">
    <source>
        <dbReference type="EMBL" id="URI09951.1"/>
    </source>
</evidence>
<feature type="chain" id="PRO_5047350922" description="Secreted protein" evidence="2">
    <location>
        <begin position="37"/>
        <end position="124"/>
    </location>
</feature>
<dbReference type="EMBL" id="CP097636">
    <property type="protein sequence ID" value="URI09951.1"/>
    <property type="molecule type" value="Genomic_DNA"/>
</dbReference>
<keyword evidence="2" id="KW-0732">Signal</keyword>
<dbReference type="RefSeq" id="WP_250198162.1">
    <property type="nucleotide sequence ID" value="NZ_CP097636.1"/>
</dbReference>
<reference evidence="3" key="1">
    <citation type="submission" date="2022-05" db="EMBL/GenBank/DDBJ databases">
        <title>An RpoN-dependent PEP-CTERM gene is involved in floc formation of an Aquincola tertiaricarbonis strain.</title>
        <authorList>
            <person name="Qiu D."/>
            <person name="Xia M."/>
        </authorList>
    </citation>
    <scope>NUCLEOTIDE SEQUENCE</scope>
    <source>
        <strain evidence="3">RN12</strain>
    </source>
</reference>
<dbReference type="Proteomes" id="UP001056201">
    <property type="component" value="Chromosome 2"/>
</dbReference>